<dbReference type="AlphaFoldDB" id="A0A1G8TRM1"/>
<protein>
    <submittedName>
        <fullName evidence="1">Uncharacterized protein</fullName>
    </submittedName>
</protein>
<gene>
    <name evidence="1" type="ORF">SAMN05216186_101448</name>
</gene>
<evidence type="ECO:0000313" key="2">
    <source>
        <dbReference type="Proteomes" id="UP000198706"/>
    </source>
</evidence>
<keyword evidence="2" id="KW-1185">Reference proteome</keyword>
<organism evidence="1 2">
    <name type="scientific">Pseudomonas indica</name>
    <dbReference type="NCBI Taxonomy" id="137658"/>
    <lineage>
        <taxon>Bacteria</taxon>
        <taxon>Pseudomonadati</taxon>
        <taxon>Pseudomonadota</taxon>
        <taxon>Gammaproteobacteria</taxon>
        <taxon>Pseudomonadales</taxon>
        <taxon>Pseudomonadaceae</taxon>
        <taxon>Pseudomonas</taxon>
    </lineage>
</organism>
<dbReference type="EMBL" id="FNFD01000001">
    <property type="protein sequence ID" value="SDJ44073.1"/>
    <property type="molecule type" value="Genomic_DNA"/>
</dbReference>
<name>A0A1G8TRM1_9PSED</name>
<proteinExistence type="predicted"/>
<evidence type="ECO:0000313" key="1">
    <source>
        <dbReference type="EMBL" id="SDJ44073.1"/>
    </source>
</evidence>
<dbReference type="STRING" id="137658.SAMN05216186_101448"/>
<dbReference type="Proteomes" id="UP000198706">
    <property type="component" value="Unassembled WGS sequence"/>
</dbReference>
<sequence length="35" mass="4052">MDLLLALTYAAFAVALFKIFRIPLNKWAVPKRCWA</sequence>
<reference evidence="1 2" key="1">
    <citation type="submission" date="2016-10" db="EMBL/GenBank/DDBJ databases">
        <authorList>
            <person name="de Groot N.N."/>
        </authorList>
    </citation>
    <scope>NUCLEOTIDE SEQUENCE [LARGE SCALE GENOMIC DNA]</scope>
    <source>
        <strain evidence="1 2">JCM 21544</strain>
    </source>
</reference>
<accession>A0A1G8TRM1</accession>